<evidence type="ECO:0000256" key="6">
    <source>
        <dbReference type="SAM" id="MobiDB-lite"/>
    </source>
</evidence>
<evidence type="ECO:0000256" key="2">
    <source>
        <dbReference type="ARBA" id="ARBA00022771"/>
    </source>
</evidence>
<dbReference type="PROSITE" id="PS00973">
    <property type="entry name" value="USP_2"/>
    <property type="match status" value="1"/>
</dbReference>
<evidence type="ECO:0000256" key="3">
    <source>
        <dbReference type="ARBA" id="ARBA00022833"/>
    </source>
</evidence>
<dbReference type="Proteomes" id="UP001202479">
    <property type="component" value="Unassembled WGS sequence"/>
</dbReference>
<keyword evidence="2 4" id="KW-0863">Zinc-finger</keyword>
<dbReference type="GO" id="GO:0004843">
    <property type="term" value="F:cysteine-type deubiquitinase activity"/>
    <property type="evidence" value="ECO:0007669"/>
    <property type="project" value="UniProtKB-UniRule"/>
</dbReference>
<keyword evidence="5" id="KW-0378">Hydrolase</keyword>
<accession>A0AAI9SY57</accession>
<evidence type="ECO:0000256" key="1">
    <source>
        <dbReference type="ARBA" id="ARBA00022723"/>
    </source>
</evidence>
<dbReference type="Pfam" id="PF00443">
    <property type="entry name" value="UCH"/>
    <property type="match status" value="1"/>
</dbReference>
<dbReference type="Pfam" id="PF02148">
    <property type="entry name" value="zf-UBP"/>
    <property type="match status" value="1"/>
</dbReference>
<dbReference type="InterPro" id="IPR001607">
    <property type="entry name" value="Znf_UBP"/>
</dbReference>
<comment type="similarity">
    <text evidence="5">Belongs to the peptidase C19 family.</text>
</comment>
<keyword evidence="5" id="KW-0833">Ubl conjugation pathway</keyword>
<organism evidence="9 10">
    <name type="scientific">Candida oxycetoniae</name>
    <dbReference type="NCBI Taxonomy" id="497107"/>
    <lineage>
        <taxon>Eukaryota</taxon>
        <taxon>Fungi</taxon>
        <taxon>Dikarya</taxon>
        <taxon>Ascomycota</taxon>
        <taxon>Saccharomycotina</taxon>
        <taxon>Pichiomycetes</taxon>
        <taxon>Debaryomycetaceae</taxon>
        <taxon>Candida/Lodderomyces clade</taxon>
        <taxon>Candida</taxon>
    </lineage>
</organism>
<dbReference type="Gene3D" id="3.90.70.10">
    <property type="entry name" value="Cysteine proteinases"/>
    <property type="match status" value="1"/>
</dbReference>
<evidence type="ECO:0000313" key="9">
    <source>
        <dbReference type="EMBL" id="KAI3405308.2"/>
    </source>
</evidence>
<dbReference type="InterPro" id="IPR050164">
    <property type="entry name" value="Peptidase_C19"/>
</dbReference>
<dbReference type="InterPro" id="IPR018200">
    <property type="entry name" value="USP_CS"/>
</dbReference>
<sequence length="541" mass="61159">MSSVSSTLQVNSISSQSHPDGEISNGSLGSGQNRTVFSESQHIPIVLDNLGSLPSCAHLDQVLSSRAQETVLDTYRQAVLISHQIDISTTNYRTKDGANIDPEKILAKKLLSLKCSECDSSDFQQVMICLQCPNVSCHRHAHSHYKGSQHMFSIDSNLGLLYCFKCNAYINHPRLEKLRCQVMGVQSVEDVTKTEAENYSDPNKLAMLGLKGFVNLGSTCYMSSILQTFVHNPILKTRFFNNDLHYFNCKYLYDQEVTGSIHEGNACITCSIDKIFKEFYTMESTEGFGMTDLLTTAWYKQKSLAGFQEQDAHEFWQFLLNELHSDHIRVSNQHGVCTCISHACFGFQLQSCVKCNCGAENITVDPPTFELSLELSFKNDKSDKNDKHTSIDLYTCLDSFTREEKLDTRISCKSCFKEAGATKTLRLKNLPPVLSIQLKRFKHNIQNDTSSKVEIAVEIPSFFDLNKYTVDAEDGQKIFELFSVVCHIGSVSTGHYMVYTKNWQGLWFKFDDSIITIEKEEDAMEAAKSNGYLLYYIMHNT</sequence>
<evidence type="ECO:0000259" key="8">
    <source>
        <dbReference type="PROSITE" id="PS50271"/>
    </source>
</evidence>
<keyword evidence="10" id="KW-1185">Reference proteome</keyword>
<dbReference type="PANTHER" id="PTHR24006">
    <property type="entry name" value="UBIQUITIN CARBOXYL-TERMINAL HYDROLASE"/>
    <property type="match status" value="1"/>
</dbReference>
<dbReference type="SUPFAM" id="SSF54001">
    <property type="entry name" value="Cysteine proteinases"/>
    <property type="match status" value="1"/>
</dbReference>
<evidence type="ECO:0000256" key="4">
    <source>
        <dbReference type="PROSITE-ProRule" id="PRU00502"/>
    </source>
</evidence>
<dbReference type="InterPro" id="IPR028889">
    <property type="entry name" value="USP"/>
</dbReference>
<dbReference type="GO" id="GO:0008270">
    <property type="term" value="F:zinc ion binding"/>
    <property type="evidence" value="ECO:0007669"/>
    <property type="project" value="UniProtKB-KW"/>
</dbReference>
<comment type="caution">
    <text evidence="9">The sequence shown here is derived from an EMBL/GenBank/DDBJ whole genome shotgun (WGS) entry which is preliminary data.</text>
</comment>
<feature type="region of interest" description="Disordered" evidence="6">
    <location>
        <begin position="1"/>
        <end position="31"/>
    </location>
</feature>
<dbReference type="EC" id="3.4.19.12" evidence="5"/>
<evidence type="ECO:0000256" key="5">
    <source>
        <dbReference type="RuleBase" id="RU366025"/>
    </source>
</evidence>
<dbReference type="EMBL" id="JAHUZD010000041">
    <property type="protein sequence ID" value="KAI3405308.2"/>
    <property type="molecule type" value="Genomic_DNA"/>
</dbReference>
<dbReference type="InterPro" id="IPR038765">
    <property type="entry name" value="Papain-like_cys_pep_sf"/>
</dbReference>
<reference evidence="9" key="1">
    <citation type="journal article" date="2022" name="DNA Res.">
        <title>Genome analysis of five recently described species of the CUG-Ser clade uncovers Candida theae as a new hybrid lineage with pathogenic potential in the Candida parapsilosis species complex.</title>
        <authorList>
            <person name="Mixao V."/>
            <person name="Del Olmo V."/>
            <person name="Hegedusova E."/>
            <person name="Saus E."/>
            <person name="Pryszcz L."/>
            <person name="Cillingova A."/>
            <person name="Nosek J."/>
            <person name="Gabaldon T."/>
        </authorList>
    </citation>
    <scope>NUCLEOTIDE SEQUENCE</scope>
    <source>
        <strain evidence="9">CBS 10844</strain>
    </source>
</reference>
<dbReference type="GO" id="GO:0016579">
    <property type="term" value="P:protein deubiquitination"/>
    <property type="evidence" value="ECO:0007669"/>
    <property type="project" value="InterPro"/>
</dbReference>
<dbReference type="GeneID" id="73379496"/>
<keyword evidence="3" id="KW-0862">Zinc</keyword>
<dbReference type="PROSITE" id="PS00972">
    <property type="entry name" value="USP_1"/>
    <property type="match status" value="1"/>
</dbReference>
<dbReference type="GO" id="GO:0005634">
    <property type="term" value="C:nucleus"/>
    <property type="evidence" value="ECO:0007669"/>
    <property type="project" value="TreeGrafter"/>
</dbReference>
<dbReference type="SUPFAM" id="SSF57850">
    <property type="entry name" value="RING/U-box"/>
    <property type="match status" value="1"/>
</dbReference>
<dbReference type="AlphaFoldDB" id="A0AAI9SY57"/>
<keyword evidence="5" id="KW-0645">Protease</keyword>
<dbReference type="PANTHER" id="PTHR24006:SF937">
    <property type="entry name" value="UBIQUITIN CARBOXYL-TERMINAL HYDROLASE"/>
    <property type="match status" value="1"/>
</dbReference>
<feature type="domain" description="UBP-type" evidence="8">
    <location>
        <begin position="87"/>
        <end position="189"/>
    </location>
</feature>
<dbReference type="InterPro" id="IPR001394">
    <property type="entry name" value="Peptidase_C19_UCH"/>
</dbReference>
<dbReference type="Gene3D" id="3.30.40.10">
    <property type="entry name" value="Zinc/RING finger domain, C3HC4 (zinc finger)"/>
    <property type="match status" value="1"/>
</dbReference>
<proteinExistence type="inferred from homology"/>
<keyword evidence="1" id="KW-0479">Metal-binding</keyword>
<dbReference type="InterPro" id="IPR013083">
    <property type="entry name" value="Znf_RING/FYVE/PHD"/>
</dbReference>
<dbReference type="GO" id="GO:0006508">
    <property type="term" value="P:proteolysis"/>
    <property type="evidence" value="ECO:0007669"/>
    <property type="project" value="UniProtKB-KW"/>
</dbReference>
<protein>
    <recommendedName>
        <fullName evidence="5">Ubiquitin carboxyl-terminal hydrolase</fullName>
        <ecNumber evidence="5">3.4.19.12</ecNumber>
    </recommendedName>
</protein>
<comment type="catalytic activity">
    <reaction evidence="5">
        <text>Thiol-dependent hydrolysis of ester, thioester, amide, peptide and isopeptide bonds formed by the C-terminal Gly of ubiquitin (a 76-residue protein attached to proteins as an intracellular targeting signal).</text>
        <dbReference type="EC" id="3.4.19.12"/>
    </reaction>
</comment>
<evidence type="ECO:0000259" key="7">
    <source>
        <dbReference type="PROSITE" id="PS50235"/>
    </source>
</evidence>
<dbReference type="PROSITE" id="PS50235">
    <property type="entry name" value="USP_3"/>
    <property type="match status" value="1"/>
</dbReference>
<feature type="domain" description="USP" evidence="7">
    <location>
        <begin position="211"/>
        <end position="539"/>
    </location>
</feature>
<evidence type="ECO:0000313" key="10">
    <source>
        <dbReference type="Proteomes" id="UP001202479"/>
    </source>
</evidence>
<dbReference type="GO" id="GO:0005829">
    <property type="term" value="C:cytosol"/>
    <property type="evidence" value="ECO:0007669"/>
    <property type="project" value="TreeGrafter"/>
</dbReference>
<keyword evidence="5" id="KW-0788">Thiol protease</keyword>
<name>A0AAI9SY57_9ASCO</name>
<gene>
    <name evidence="9" type="ORF">KGF56_001879</name>
</gene>
<dbReference type="RefSeq" id="XP_049181053.1">
    <property type="nucleotide sequence ID" value="XM_049323049.1"/>
</dbReference>
<dbReference type="PROSITE" id="PS50271">
    <property type="entry name" value="ZF_UBP"/>
    <property type="match status" value="1"/>
</dbReference>